<evidence type="ECO:0000313" key="3">
    <source>
        <dbReference type="Proteomes" id="UP001141327"/>
    </source>
</evidence>
<feature type="signal peptide" evidence="1">
    <location>
        <begin position="1"/>
        <end position="20"/>
    </location>
</feature>
<dbReference type="EMBL" id="JAPMOS010000279">
    <property type="protein sequence ID" value="KAJ4453321.1"/>
    <property type="molecule type" value="Genomic_DNA"/>
</dbReference>
<gene>
    <name evidence="2" type="ORF">PAPYR_12227</name>
</gene>
<sequence length="295" mass="32884">MQVFLTKRCFLLFWYSPILGQYRGEERSPASLSSTEKRIELKQIELCRRLFSPPKTPKVRAEPHFPWSIIRRTAHFYYIWGADFFWTQPKLQTQQPSMETQVENMHIDAAADPVVRADPIVPADAATTLDNFGYDFNFDAFVGAVNTVDSTLIGAKITLKKLTDRATCPSSVCDAVNLFKLGLKSLTDLCKAAAEMDNEALCDACRTVKGMKDLIDQQTEATTADLFKEPFPGPYLRVPLALFSFARVPLASQMSQGTLPRYAGVVPLALKSNWHTCEKVPVPGAPDSVLRGCPD</sequence>
<proteinExistence type="predicted"/>
<keyword evidence="3" id="KW-1185">Reference proteome</keyword>
<feature type="chain" id="PRO_5047284243" evidence="1">
    <location>
        <begin position="21"/>
        <end position="295"/>
    </location>
</feature>
<accession>A0ABQ8U4I7</accession>
<protein>
    <submittedName>
        <fullName evidence="2">Uncharacterized protein</fullName>
    </submittedName>
</protein>
<organism evidence="2 3">
    <name type="scientific">Paratrimastix pyriformis</name>
    <dbReference type="NCBI Taxonomy" id="342808"/>
    <lineage>
        <taxon>Eukaryota</taxon>
        <taxon>Metamonada</taxon>
        <taxon>Preaxostyla</taxon>
        <taxon>Paratrimastigidae</taxon>
        <taxon>Paratrimastix</taxon>
    </lineage>
</organism>
<evidence type="ECO:0000313" key="2">
    <source>
        <dbReference type="EMBL" id="KAJ4453321.1"/>
    </source>
</evidence>
<dbReference type="Proteomes" id="UP001141327">
    <property type="component" value="Unassembled WGS sequence"/>
</dbReference>
<comment type="caution">
    <text evidence="2">The sequence shown here is derived from an EMBL/GenBank/DDBJ whole genome shotgun (WGS) entry which is preliminary data.</text>
</comment>
<evidence type="ECO:0000256" key="1">
    <source>
        <dbReference type="SAM" id="SignalP"/>
    </source>
</evidence>
<keyword evidence="1" id="KW-0732">Signal</keyword>
<reference evidence="2" key="1">
    <citation type="journal article" date="2022" name="bioRxiv">
        <title>Genomics of Preaxostyla Flagellates Illuminates Evolutionary Transitions and the Path Towards Mitochondrial Loss.</title>
        <authorList>
            <person name="Novak L.V.F."/>
            <person name="Treitli S.C."/>
            <person name="Pyrih J."/>
            <person name="Halakuc P."/>
            <person name="Pipaliya S.V."/>
            <person name="Vacek V."/>
            <person name="Brzon O."/>
            <person name="Soukal P."/>
            <person name="Eme L."/>
            <person name="Dacks J.B."/>
            <person name="Karnkowska A."/>
            <person name="Elias M."/>
            <person name="Hampl V."/>
        </authorList>
    </citation>
    <scope>NUCLEOTIDE SEQUENCE</scope>
    <source>
        <strain evidence="2">RCP-MX</strain>
    </source>
</reference>
<name>A0ABQ8U4I7_9EUKA</name>